<reference evidence="1 2" key="1">
    <citation type="submission" date="2024-11" db="EMBL/GenBank/DDBJ databases">
        <title>Chromosome-level genome assembly of the freshwater bivalve Anodonta woodiana.</title>
        <authorList>
            <person name="Chen X."/>
        </authorList>
    </citation>
    <scope>NUCLEOTIDE SEQUENCE [LARGE SCALE GENOMIC DNA]</scope>
    <source>
        <strain evidence="1">MN2024</strain>
        <tissue evidence="1">Gills</tissue>
    </source>
</reference>
<evidence type="ECO:0000313" key="2">
    <source>
        <dbReference type="Proteomes" id="UP001634394"/>
    </source>
</evidence>
<dbReference type="EMBL" id="JBJQND010000009">
    <property type="protein sequence ID" value="KAL3866159.1"/>
    <property type="molecule type" value="Genomic_DNA"/>
</dbReference>
<dbReference type="AlphaFoldDB" id="A0ABD3VX27"/>
<comment type="caution">
    <text evidence="1">The sequence shown here is derived from an EMBL/GenBank/DDBJ whole genome shotgun (WGS) entry which is preliminary data.</text>
</comment>
<gene>
    <name evidence="1" type="ORF">ACJMK2_043487</name>
</gene>
<proteinExistence type="predicted"/>
<protein>
    <submittedName>
        <fullName evidence="1">Uncharacterized protein</fullName>
    </submittedName>
</protein>
<keyword evidence="2" id="KW-1185">Reference proteome</keyword>
<accession>A0ABD3VX27</accession>
<dbReference type="PANTHER" id="PTHR46791">
    <property type="entry name" value="EXPRESSED PROTEIN"/>
    <property type="match status" value="1"/>
</dbReference>
<name>A0ABD3VX27_SINWO</name>
<organism evidence="1 2">
    <name type="scientific">Sinanodonta woodiana</name>
    <name type="common">Chinese pond mussel</name>
    <name type="synonym">Anodonta woodiana</name>
    <dbReference type="NCBI Taxonomy" id="1069815"/>
    <lineage>
        <taxon>Eukaryota</taxon>
        <taxon>Metazoa</taxon>
        <taxon>Spiralia</taxon>
        <taxon>Lophotrochozoa</taxon>
        <taxon>Mollusca</taxon>
        <taxon>Bivalvia</taxon>
        <taxon>Autobranchia</taxon>
        <taxon>Heteroconchia</taxon>
        <taxon>Palaeoheterodonta</taxon>
        <taxon>Unionida</taxon>
        <taxon>Unionoidea</taxon>
        <taxon>Unionidae</taxon>
        <taxon>Unioninae</taxon>
        <taxon>Sinanodonta</taxon>
    </lineage>
</organism>
<evidence type="ECO:0000313" key="1">
    <source>
        <dbReference type="EMBL" id="KAL3866159.1"/>
    </source>
</evidence>
<dbReference type="PANTHER" id="PTHR46791:SF13">
    <property type="entry name" value="CLR5 DOMAIN-CONTAINING PROTEIN"/>
    <property type="match status" value="1"/>
</dbReference>
<dbReference type="Proteomes" id="UP001634394">
    <property type="component" value="Unassembled WGS sequence"/>
</dbReference>
<sequence length="138" mass="15824">MHKTGFELTGAQKMDMFVNSNVSFAGMELIHSVVIAQRIESWWGFLRKECVEFWLSLFDQIKAEGNFDGGPLGKNLVLFCFLGMIQDELDLVAEVWDSHVIRPSRNLIVPNGIPNIMFSVPELCDSENYMCRIDEEEF</sequence>